<keyword evidence="3" id="KW-1064">Adaptive immunity</keyword>
<dbReference type="InterPro" id="IPR051006">
    <property type="entry name" value="TCR_variable_domain"/>
</dbReference>
<reference evidence="8" key="1">
    <citation type="submission" date="2025-08" db="UniProtKB">
        <authorList>
            <consortium name="Ensembl"/>
        </authorList>
    </citation>
    <scope>IDENTIFICATION</scope>
</reference>
<dbReference type="Gene3D" id="2.60.40.10">
    <property type="entry name" value="Immunoglobulins"/>
    <property type="match status" value="1"/>
</dbReference>
<keyword evidence="6" id="KW-1279">T cell receptor</keyword>
<evidence type="ECO:0000256" key="5">
    <source>
        <dbReference type="ARBA" id="ARBA00023319"/>
    </source>
</evidence>
<protein>
    <recommendedName>
        <fullName evidence="7">Ig-like domain-containing protein</fullName>
    </recommendedName>
</protein>
<organism evidence="8 9">
    <name type="scientific">Naja naja</name>
    <name type="common">Indian cobra</name>
    <dbReference type="NCBI Taxonomy" id="35670"/>
    <lineage>
        <taxon>Eukaryota</taxon>
        <taxon>Metazoa</taxon>
        <taxon>Chordata</taxon>
        <taxon>Craniata</taxon>
        <taxon>Vertebrata</taxon>
        <taxon>Euteleostomi</taxon>
        <taxon>Lepidosauria</taxon>
        <taxon>Squamata</taxon>
        <taxon>Bifurcata</taxon>
        <taxon>Unidentata</taxon>
        <taxon>Episquamata</taxon>
        <taxon>Toxicofera</taxon>
        <taxon>Serpentes</taxon>
        <taxon>Colubroidea</taxon>
        <taxon>Elapidae</taxon>
        <taxon>Elapinae</taxon>
        <taxon>Naja</taxon>
    </lineage>
</organism>
<dbReference type="GeneTree" id="ENSGT00960000189404"/>
<evidence type="ECO:0000256" key="2">
    <source>
        <dbReference type="ARBA" id="ARBA00022859"/>
    </source>
</evidence>
<dbReference type="SUPFAM" id="SSF48726">
    <property type="entry name" value="Immunoglobulin"/>
    <property type="match status" value="1"/>
</dbReference>
<accession>A0A8C6VP13</accession>
<name>A0A8C6VP13_NAJNA</name>
<dbReference type="InterPro" id="IPR007110">
    <property type="entry name" value="Ig-like_dom"/>
</dbReference>
<dbReference type="GO" id="GO:0042101">
    <property type="term" value="C:T cell receptor complex"/>
    <property type="evidence" value="ECO:0007669"/>
    <property type="project" value="UniProtKB-KW"/>
</dbReference>
<evidence type="ECO:0000256" key="1">
    <source>
        <dbReference type="ARBA" id="ARBA00022729"/>
    </source>
</evidence>
<dbReference type="InterPro" id="IPR013783">
    <property type="entry name" value="Ig-like_fold"/>
</dbReference>
<dbReference type="PANTHER" id="PTHR19343">
    <property type="entry name" value="T CELL RECEPTOR ALPHA VARIABLE 1-2"/>
    <property type="match status" value="1"/>
</dbReference>
<dbReference type="AlphaFoldDB" id="A0A8C6VP13"/>
<keyword evidence="1" id="KW-0732">Signal</keyword>
<dbReference type="OrthoDB" id="9360647at2759"/>
<evidence type="ECO:0000256" key="3">
    <source>
        <dbReference type="ARBA" id="ARBA00023130"/>
    </source>
</evidence>
<evidence type="ECO:0000256" key="4">
    <source>
        <dbReference type="ARBA" id="ARBA00023170"/>
    </source>
</evidence>
<keyword evidence="9" id="KW-1185">Reference proteome</keyword>
<evidence type="ECO:0000256" key="6">
    <source>
        <dbReference type="ARBA" id="ARBA00043266"/>
    </source>
</evidence>
<dbReference type="InterPro" id="IPR013106">
    <property type="entry name" value="Ig_V-set"/>
</dbReference>
<dbReference type="PANTHER" id="PTHR19343:SF13">
    <property type="entry name" value="T CELL RECEPTOR ALPHA VARIABLE 21"/>
    <property type="match status" value="1"/>
</dbReference>
<dbReference type="InterPro" id="IPR036179">
    <property type="entry name" value="Ig-like_dom_sf"/>
</dbReference>
<proteinExistence type="predicted"/>
<feature type="domain" description="Ig-like" evidence="7">
    <location>
        <begin position="16"/>
        <end position="101"/>
    </location>
</feature>
<keyword evidence="5" id="KW-0393">Immunoglobulin domain</keyword>
<dbReference type="Ensembl" id="ENSNNAT00000008940.1">
    <property type="protein sequence ID" value="ENSNNAP00000008527.1"/>
    <property type="gene ID" value="ENSNNAG00000005731.1"/>
</dbReference>
<dbReference type="PROSITE" id="PS50835">
    <property type="entry name" value="IG_LIKE"/>
    <property type="match status" value="1"/>
</dbReference>
<sequence length="111" mass="12501">KIIFRNCCVLICSLDAQVTQTPEILEVQEGGSFTLKCKYSSQYRPYFWYYQLPGVPPSLILSISSQGSKENKGFVPKYLDKGKESQLDPIQLDDSAVYFCTPPKPSSIEIP</sequence>
<evidence type="ECO:0000313" key="9">
    <source>
        <dbReference type="Proteomes" id="UP000694559"/>
    </source>
</evidence>
<dbReference type="Pfam" id="PF07686">
    <property type="entry name" value="V-set"/>
    <property type="match status" value="1"/>
</dbReference>
<dbReference type="GO" id="GO:0002250">
    <property type="term" value="P:adaptive immune response"/>
    <property type="evidence" value="ECO:0007669"/>
    <property type="project" value="UniProtKB-KW"/>
</dbReference>
<evidence type="ECO:0000259" key="7">
    <source>
        <dbReference type="PROSITE" id="PS50835"/>
    </source>
</evidence>
<dbReference type="Proteomes" id="UP000694559">
    <property type="component" value="Unplaced"/>
</dbReference>
<dbReference type="GO" id="GO:0042605">
    <property type="term" value="F:peptide antigen binding"/>
    <property type="evidence" value="ECO:0007669"/>
    <property type="project" value="TreeGrafter"/>
</dbReference>
<keyword evidence="2" id="KW-0391">Immunity</keyword>
<reference evidence="8" key="2">
    <citation type="submission" date="2025-09" db="UniProtKB">
        <authorList>
            <consortium name="Ensembl"/>
        </authorList>
    </citation>
    <scope>IDENTIFICATION</scope>
</reference>
<keyword evidence="4" id="KW-0675">Receptor</keyword>
<evidence type="ECO:0000313" key="8">
    <source>
        <dbReference type="Ensembl" id="ENSNNAP00000008527.1"/>
    </source>
</evidence>